<accession>A0A4Q9UYR5</accession>
<keyword evidence="1" id="KW-0812">Transmembrane</keyword>
<proteinExistence type="predicted"/>
<evidence type="ECO:0000313" key="2">
    <source>
        <dbReference type="EMBL" id="TBW20797.1"/>
    </source>
</evidence>
<dbReference type="AlphaFoldDB" id="A0A4Q9UYR5"/>
<name>A0A4Q9UYR5_9ACTO</name>
<dbReference type="EMBL" id="SJDT01000008">
    <property type="protein sequence ID" value="TBW20797.1"/>
    <property type="molecule type" value="Genomic_DNA"/>
</dbReference>
<keyword evidence="1" id="KW-0472">Membrane</keyword>
<reference evidence="2 3" key="1">
    <citation type="submission" date="2019-02" db="EMBL/GenBank/DDBJ databases">
        <title>Arcanobacterium bovis sp. nov., isolated from the milk of a cow with mastitis.</title>
        <authorList>
            <person name="Sammra O."/>
            <person name="Foster G."/>
            <person name="Hassan A."/>
            <person name="Alssahen M."/>
            <person name="Laemmler C."/>
            <person name="Borowiak M."/>
            <person name="Malorny B."/>
            <person name="Abdulmawjood A."/>
        </authorList>
    </citation>
    <scope>NUCLEOTIDE SEQUENCE [LARGE SCALE GENOMIC DNA]</scope>
    <source>
        <strain evidence="2 3">C605018/01/1</strain>
    </source>
</reference>
<keyword evidence="3" id="KW-1185">Reference proteome</keyword>
<keyword evidence="1" id="KW-1133">Transmembrane helix</keyword>
<comment type="caution">
    <text evidence="2">The sequence shown here is derived from an EMBL/GenBank/DDBJ whole genome shotgun (WGS) entry which is preliminary data.</text>
</comment>
<evidence type="ECO:0000313" key="3">
    <source>
        <dbReference type="Proteomes" id="UP000293036"/>
    </source>
</evidence>
<feature type="transmembrane region" description="Helical" evidence="1">
    <location>
        <begin position="61"/>
        <end position="80"/>
    </location>
</feature>
<organism evidence="2 3">
    <name type="scientific">Arcanobacterium bovis</name>
    <dbReference type="NCBI Taxonomy" id="2529275"/>
    <lineage>
        <taxon>Bacteria</taxon>
        <taxon>Bacillati</taxon>
        <taxon>Actinomycetota</taxon>
        <taxon>Actinomycetes</taxon>
        <taxon>Actinomycetales</taxon>
        <taxon>Actinomycetaceae</taxon>
        <taxon>Arcanobacterium</taxon>
    </lineage>
</organism>
<dbReference type="Proteomes" id="UP000293036">
    <property type="component" value="Unassembled WGS sequence"/>
</dbReference>
<dbReference type="RefSeq" id="WP_131282297.1">
    <property type="nucleotide sequence ID" value="NZ_JBHSLR010000001.1"/>
</dbReference>
<gene>
    <name evidence="2" type="ORF">EZJ44_08105</name>
</gene>
<evidence type="ECO:0000256" key="1">
    <source>
        <dbReference type="SAM" id="Phobius"/>
    </source>
</evidence>
<sequence>MTNEKLASARPEDEPERIRTFANRVELYGREHLFPDFTLTPEERVFVYSFSFAYRRQGNHATTAAFIVSLIATINALLLVDRSSSLWYVYLGLLAILTVLAILMIILTIGSPRREAFAHILQLRAEREIATSYEQRGYSAK</sequence>
<feature type="transmembrane region" description="Helical" evidence="1">
    <location>
        <begin position="86"/>
        <end position="109"/>
    </location>
</feature>
<protein>
    <submittedName>
        <fullName evidence="2">Uncharacterized protein</fullName>
    </submittedName>
</protein>